<dbReference type="Proteomes" id="UP000887458">
    <property type="component" value="Unassembled WGS sequence"/>
</dbReference>
<evidence type="ECO:0000313" key="1">
    <source>
        <dbReference type="EMBL" id="KAH9423940.1"/>
    </source>
</evidence>
<organism evidence="1 2">
    <name type="scientific">Dermatophagoides pteronyssinus</name>
    <name type="common">European house dust mite</name>
    <dbReference type="NCBI Taxonomy" id="6956"/>
    <lineage>
        <taxon>Eukaryota</taxon>
        <taxon>Metazoa</taxon>
        <taxon>Ecdysozoa</taxon>
        <taxon>Arthropoda</taxon>
        <taxon>Chelicerata</taxon>
        <taxon>Arachnida</taxon>
        <taxon>Acari</taxon>
        <taxon>Acariformes</taxon>
        <taxon>Sarcoptiformes</taxon>
        <taxon>Astigmata</taxon>
        <taxon>Psoroptidia</taxon>
        <taxon>Analgoidea</taxon>
        <taxon>Pyroglyphidae</taxon>
        <taxon>Dermatophagoidinae</taxon>
        <taxon>Dermatophagoides</taxon>
    </lineage>
</organism>
<dbReference type="EMBL" id="NJHN03000031">
    <property type="protein sequence ID" value="KAH9423940.1"/>
    <property type="molecule type" value="Genomic_DNA"/>
</dbReference>
<reference evidence="1 2" key="1">
    <citation type="journal article" date="2018" name="J. Allergy Clin. Immunol.">
        <title>High-quality assembly of Dermatophagoides pteronyssinus genome and transcriptome reveals a wide range of novel allergens.</title>
        <authorList>
            <person name="Liu X.Y."/>
            <person name="Yang K.Y."/>
            <person name="Wang M.Q."/>
            <person name="Kwok J.S."/>
            <person name="Zeng X."/>
            <person name="Yang Z."/>
            <person name="Xiao X.J."/>
            <person name="Lau C.P."/>
            <person name="Li Y."/>
            <person name="Huang Z.M."/>
            <person name="Ba J.G."/>
            <person name="Yim A.K."/>
            <person name="Ouyang C.Y."/>
            <person name="Ngai S.M."/>
            <person name="Chan T.F."/>
            <person name="Leung E.L."/>
            <person name="Liu L."/>
            <person name="Liu Z.G."/>
            <person name="Tsui S.K."/>
        </authorList>
    </citation>
    <scope>NUCLEOTIDE SEQUENCE [LARGE SCALE GENOMIC DNA]</scope>
    <source>
        <strain evidence="1">Derp</strain>
    </source>
</reference>
<proteinExistence type="predicted"/>
<keyword evidence="2" id="KW-1185">Reference proteome</keyword>
<name>A0ABQ8JNL2_DERPT</name>
<sequence>MVRSVDCLFNGAIESPLSNIILIFKGSESPLTILVDDKSFFSNESFFTGMGNVFDSDDNDKF</sequence>
<accession>A0ABQ8JNL2</accession>
<reference evidence="1 2" key="2">
    <citation type="journal article" date="2022" name="Mol. Biol. Evol.">
        <title>Comparative Genomics Reveals Insights into the Divergent Evolution of Astigmatic Mites and Household Pest Adaptations.</title>
        <authorList>
            <person name="Xiong Q."/>
            <person name="Wan A.T."/>
            <person name="Liu X."/>
            <person name="Fung C.S."/>
            <person name="Xiao X."/>
            <person name="Malainual N."/>
            <person name="Hou J."/>
            <person name="Wang L."/>
            <person name="Wang M."/>
            <person name="Yang K.Y."/>
            <person name="Cui Y."/>
            <person name="Leung E.L."/>
            <person name="Nong W."/>
            <person name="Shin S.K."/>
            <person name="Au S.W."/>
            <person name="Jeong K.Y."/>
            <person name="Chew F.T."/>
            <person name="Hui J.H."/>
            <person name="Leung T.F."/>
            <person name="Tungtrongchitr A."/>
            <person name="Zhong N."/>
            <person name="Liu Z."/>
            <person name="Tsui S.K."/>
        </authorList>
    </citation>
    <scope>NUCLEOTIDE SEQUENCE [LARGE SCALE GENOMIC DNA]</scope>
    <source>
        <strain evidence="1">Derp</strain>
    </source>
</reference>
<gene>
    <name evidence="1" type="ORF">DERP_005525</name>
</gene>
<protein>
    <submittedName>
        <fullName evidence="1">Uncharacterized protein</fullName>
    </submittedName>
</protein>
<comment type="caution">
    <text evidence="1">The sequence shown here is derived from an EMBL/GenBank/DDBJ whole genome shotgun (WGS) entry which is preliminary data.</text>
</comment>
<evidence type="ECO:0000313" key="2">
    <source>
        <dbReference type="Proteomes" id="UP000887458"/>
    </source>
</evidence>